<gene>
    <name evidence="3" type="ORF">F2Q70_00003177</name>
</gene>
<evidence type="ECO:0000256" key="2">
    <source>
        <dbReference type="SAM" id="Phobius"/>
    </source>
</evidence>
<feature type="compositionally biased region" description="Basic residues" evidence="1">
    <location>
        <begin position="616"/>
        <end position="627"/>
    </location>
</feature>
<feature type="compositionally biased region" description="Low complexity" evidence="1">
    <location>
        <begin position="303"/>
        <end position="347"/>
    </location>
</feature>
<feature type="transmembrane region" description="Helical" evidence="2">
    <location>
        <begin position="111"/>
        <end position="134"/>
    </location>
</feature>
<name>A0A8S9IZ65_BRACR</name>
<evidence type="ECO:0000256" key="1">
    <source>
        <dbReference type="SAM" id="MobiDB-lite"/>
    </source>
</evidence>
<feature type="compositionally biased region" description="Polar residues" evidence="1">
    <location>
        <begin position="348"/>
        <end position="358"/>
    </location>
</feature>
<feature type="region of interest" description="Disordered" evidence="1">
    <location>
        <begin position="289"/>
        <end position="360"/>
    </location>
</feature>
<reference evidence="3" key="1">
    <citation type="submission" date="2019-12" db="EMBL/GenBank/DDBJ databases">
        <title>Genome sequencing and annotation of Brassica cretica.</title>
        <authorList>
            <person name="Studholme D.J."/>
            <person name="Sarris P.F."/>
        </authorList>
    </citation>
    <scope>NUCLEOTIDE SEQUENCE</scope>
    <source>
        <strain evidence="3">PFS-102/07</strain>
        <tissue evidence="3">Leaf</tissue>
    </source>
</reference>
<dbReference type="EMBL" id="QGKY02001015">
    <property type="protein sequence ID" value="KAF2574988.1"/>
    <property type="molecule type" value="Genomic_DNA"/>
</dbReference>
<keyword evidence="2" id="KW-0472">Membrane</keyword>
<keyword evidence="2" id="KW-1133">Transmembrane helix</keyword>
<keyword evidence="2" id="KW-0812">Transmembrane</keyword>
<evidence type="ECO:0000313" key="3">
    <source>
        <dbReference type="EMBL" id="KAF2574988.1"/>
    </source>
</evidence>
<evidence type="ECO:0008006" key="4">
    <source>
        <dbReference type="Google" id="ProtNLM"/>
    </source>
</evidence>
<feature type="region of interest" description="Disordered" evidence="1">
    <location>
        <begin position="396"/>
        <end position="433"/>
    </location>
</feature>
<protein>
    <recommendedName>
        <fullName evidence="4">Retrotransposon gag domain-containing protein</fullName>
    </recommendedName>
</protein>
<sequence>METSTNIGNNRLAAPGRIDRQTRLAAPGRIDRQTAPYIHMSTISNKEIGLLLVEPLDLECVIHKSKRAVDTLQAAIGSVEIQASIDTIHPASIDTIRPTSIDTVHLASIDIVHPILFIPVLFISALFIWVLFIGRRSTLFINRRSTFFIRRIVHPMTDTTCVETEKVEVLILKVDENGMLRDEEGQDPFQGLLCEDPKNHIEELEDLVSRSEQNEISVDHILSKIFPYSLSGDLFCWFRQMQLGSLTCWEDITSAFFNKFIYEAAANLEIEMRSMLRYMVEDDEQYGSGELSRVDKADISDPTSASIDGTTSASTDGTTSASTDGKTSTSINSTTSTLTNATTSTSIHDSTQKSTDVSSCDLVPDVDREITMEDFLELEDEAQPENLDHNLEKKLDDHQHTSEKDLDTSPEASIDRQHPPDIERYPPDCIDRYQPDNIDRHNELSGYIEEEPIEERTYMSKASHLDVPKHQRPPIWTEEAAEFHKRVKRIHDPVKIVVPCAVSEVEFPIPPDKGAHLNSYIEVLDDHQHIEASQRGLRFRDEVDKGLAEAASIDSDQIPSNDTTYAISNDINKPASIDATTSPSIDTGRVSEQKEFNVCGNLFDGETTTRSDKSGGKKGRNWKKRKRTKEVRALLNAEMIDKGEESMEEAFTQE</sequence>
<organism evidence="3">
    <name type="scientific">Brassica cretica</name>
    <name type="common">Mustard</name>
    <dbReference type="NCBI Taxonomy" id="69181"/>
    <lineage>
        <taxon>Eukaryota</taxon>
        <taxon>Viridiplantae</taxon>
        <taxon>Streptophyta</taxon>
        <taxon>Embryophyta</taxon>
        <taxon>Tracheophyta</taxon>
        <taxon>Spermatophyta</taxon>
        <taxon>Magnoliopsida</taxon>
        <taxon>eudicotyledons</taxon>
        <taxon>Gunneridae</taxon>
        <taxon>Pentapetalae</taxon>
        <taxon>rosids</taxon>
        <taxon>malvids</taxon>
        <taxon>Brassicales</taxon>
        <taxon>Brassicaceae</taxon>
        <taxon>Brassiceae</taxon>
        <taxon>Brassica</taxon>
    </lineage>
</organism>
<proteinExistence type="predicted"/>
<dbReference type="AlphaFoldDB" id="A0A8S9IZ65"/>
<accession>A0A8S9IZ65</accession>
<feature type="region of interest" description="Disordered" evidence="1">
    <location>
        <begin position="603"/>
        <end position="627"/>
    </location>
</feature>
<comment type="caution">
    <text evidence="3">The sequence shown here is derived from an EMBL/GenBank/DDBJ whole genome shotgun (WGS) entry which is preliminary data.</text>
</comment>